<sequence length="544" mass="63618">MKRKLLFVLCLILTLSNVFSQEELKIQLSNSETNEPVSYATVRFKGSSRGLIADYYGQFRIPYKDLDSVPNLLISSLGFKSIEINPKELKSEVISIVKMVPQIETLETIILNASNNDKKNASELSSIVKNGKKMLAKEIVVKAIKLIPKNLSNNHHSTVGYYRDYQIVNNEYYNLNEAILEQFDKGITSHKTLERYNQGAFYSFKQNRNFQIDTVLAKAYNEASKFIENATIEAFGGNELTILNIHNPIRNYNRKSFSYVYQLNEDFVVNHVFNKKDIQFIDDEPIVNISFTTRKRKMKKHFNHIQDNAAQKISNLHDVDGIISISLLDFSIHDFSYTMYDSNKLNPLFNVKIEYRRYEDKMYLNYITFNNRFIIEEGQDVFREISAFYDKELNAFEVKFNNEIDKSTIKTKNFKVRYKGRQAFIKDVEIVSSRVVRINIAEFDDLLTNVYPNDMADIDFRIRKIKDVNGAKIYKRRRVVAYQFREFFVQEVFHDKKLNKNLSFISKVRPLFKAPLNKELDVGSYIINSPLEKRRLKPGINTQL</sequence>
<evidence type="ECO:0000313" key="4">
    <source>
        <dbReference type="Proteomes" id="UP000184522"/>
    </source>
</evidence>
<accession>A0A1M5JXP8</accession>
<dbReference type="InterPro" id="IPR014755">
    <property type="entry name" value="Cu-Rt/internalin_Ig-like"/>
</dbReference>
<dbReference type="SUPFAM" id="SSF49464">
    <property type="entry name" value="Carboxypeptidase regulatory domain-like"/>
    <property type="match status" value="1"/>
</dbReference>
<feature type="chain" id="PRO_5012364135" description="CarboxypepD_reg-like domain-containing protein" evidence="2">
    <location>
        <begin position="21"/>
        <end position="544"/>
    </location>
</feature>
<dbReference type="EMBL" id="FQWS01000001">
    <property type="protein sequence ID" value="SHG45314.1"/>
    <property type="molecule type" value="Genomic_DNA"/>
</dbReference>
<evidence type="ECO:0000256" key="2">
    <source>
        <dbReference type="SAM" id="SignalP"/>
    </source>
</evidence>
<dbReference type="Proteomes" id="UP000184522">
    <property type="component" value="Unassembled WGS sequence"/>
</dbReference>
<proteinExistence type="predicted"/>
<feature type="signal peptide" evidence="2">
    <location>
        <begin position="1"/>
        <end position="20"/>
    </location>
</feature>
<keyword evidence="1 2" id="KW-0732">Signal</keyword>
<keyword evidence="4" id="KW-1185">Reference proteome</keyword>
<evidence type="ECO:0008006" key="5">
    <source>
        <dbReference type="Google" id="ProtNLM"/>
    </source>
</evidence>
<name>A0A1M5JXP8_9FLAO</name>
<dbReference type="STRING" id="1089305.SAMN05444148_0173"/>
<organism evidence="3 4">
    <name type="scientific">Winogradskyella jejuensis</name>
    <dbReference type="NCBI Taxonomy" id="1089305"/>
    <lineage>
        <taxon>Bacteria</taxon>
        <taxon>Pseudomonadati</taxon>
        <taxon>Bacteroidota</taxon>
        <taxon>Flavobacteriia</taxon>
        <taxon>Flavobacteriales</taxon>
        <taxon>Flavobacteriaceae</taxon>
        <taxon>Winogradskyella</taxon>
    </lineage>
</organism>
<gene>
    <name evidence="3" type="ORF">SAMN05444148_0173</name>
</gene>
<dbReference type="AlphaFoldDB" id="A0A1M5JXP8"/>
<reference evidence="4" key="1">
    <citation type="submission" date="2016-11" db="EMBL/GenBank/DDBJ databases">
        <authorList>
            <person name="Varghese N."/>
            <person name="Submissions S."/>
        </authorList>
    </citation>
    <scope>NUCLEOTIDE SEQUENCE [LARGE SCALE GENOMIC DNA]</scope>
    <source>
        <strain evidence="4">DSM 25330</strain>
    </source>
</reference>
<dbReference type="Gene3D" id="2.60.40.1220">
    <property type="match status" value="1"/>
</dbReference>
<evidence type="ECO:0000313" key="3">
    <source>
        <dbReference type="EMBL" id="SHG45314.1"/>
    </source>
</evidence>
<evidence type="ECO:0000256" key="1">
    <source>
        <dbReference type="ARBA" id="ARBA00022729"/>
    </source>
</evidence>
<dbReference type="OrthoDB" id="1201225at2"/>
<protein>
    <recommendedName>
        <fullName evidence="5">CarboxypepD_reg-like domain-containing protein</fullName>
    </recommendedName>
</protein>
<dbReference type="RefSeq" id="WP_073081759.1">
    <property type="nucleotide sequence ID" value="NZ_FQWS01000001.1"/>
</dbReference>
<dbReference type="InterPro" id="IPR008969">
    <property type="entry name" value="CarboxyPept-like_regulatory"/>
</dbReference>